<feature type="compositionally biased region" description="Basic residues" evidence="1">
    <location>
        <begin position="227"/>
        <end position="242"/>
    </location>
</feature>
<keyword evidence="3" id="KW-1185">Reference proteome</keyword>
<reference evidence="2 3" key="1">
    <citation type="journal article" date="2021" name="BMC Biol.">
        <title>Horizontally acquired antibacterial genes associated with adaptive radiation of ladybird beetles.</title>
        <authorList>
            <person name="Li H.S."/>
            <person name="Tang X.F."/>
            <person name="Huang Y.H."/>
            <person name="Xu Z.Y."/>
            <person name="Chen M.L."/>
            <person name="Du X.Y."/>
            <person name="Qiu B.Y."/>
            <person name="Chen P.T."/>
            <person name="Zhang W."/>
            <person name="Slipinski A."/>
            <person name="Escalona H.E."/>
            <person name="Waterhouse R.M."/>
            <person name="Zwick A."/>
            <person name="Pang H."/>
        </authorList>
    </citation>
    <scope>NUCLEOTIDE SEQUENCE [LARGE SCALE GENOMIC DNA]</scope>
    <source>
        <strain evidence="2">SYSU2018</strain>
    </source>
</reference>
<evidence type="ECO:0000313" key="3">
    <source>
        <dbReference type="Proteomes" id="UP001516400"/>
    </source>
</evidence>
<feature type="compositionally biased region" description="Polar residues" evidence="1">
    <location>
        <begin position="41"/>
        <end position="63"/>
    </location>
</feature>
<feature type="region of interest" description="Disordered" evidence="1">
    <location>
        <begin position="1"/>
        <end position="151"/>
    </location>
</feature>
<organism evidence="2 3">
    <name type="scientific">Cryptolaemus montrouzieri</name>
    <dbReference type="NCBI Taxonomy" id="559131"/>
    <lineage>
        <taxon>Eukaryota</taxon>
        <taxon>Metazoa</taxon>
        <taxon>Ecdysozoa</taxon>
        <taxon>Arthropoda</taxon>
        <taxon>Hexapoda</taxon>
        <taxon>Insecta</taxon>
        <taxon>Pterygota</taxon>
        <taxon>Neoptera</taxon>
        <taxon>Endopterygota</taxon>
        <taxon>Coleoptera</taxon>
        <taxon>Polyphaga</taxon>
        <taxon>Cucujiformia</taxon>
        <taxon>Coccinelloidea</taxon>
        <taxon>Coccinellidae</taxon>
        <taxon>Scymninae</taxon>
        <taxon>Scymnini</taxon>
        <taxon>Cryptolaemus</taxon>
    </lineage>
</organism>
<dbReference type="AlphaFoldDB" id="A0ABD2NVI8"/>
<feature type="compositionally biased region" description="Polar residues" evidence="1">
    <location>
        <begin position="110"/>
        <end position="130"/>
    </location>
</feature>
<sequence>MNVFDDRKETEKPSPAAAETVHQPWYSKAVAVREVKIEPTTHPSSPDITEPTSTDKNPPSNLSHDYLTTPFHTKYMKTSSIQKPSTSSSASLGTSQENTTSTASTALLSQESFGTKSAATSSGNSEQKINTFDKSKNNNESTSTASSDNHSFYQNKLKKAAMALRLASLGSSQDDAKSTPSTSQISPNSLSNNSDNSVPNVSSQESLEESTVSPTSSCMTPREASIKSKKHDKSKRTSKNSKKHSETKEFHDNIHTEDDEVSRDSQKFFLIQETQEIQAHIEKLQETSLIEGMQ</sequence>
<name>A0ABD2NVI8_9CUCU</name>
<feature type="compositionally biased region" description="Low complexity" evidence="1">
    <location>
        <begin position="186"/>
        <end position="203"/>
    </location>
</feature>
<accession>A0ABD2NVI8</accession>
<dbReference type="Proteomes" id="UP001516400">
    <property type="component" value="Unassembled WGS sequence"/>
</dbReference>
<feature type="compositionally biased region" description="Polar residues" evidence="1">
    <location>
        <begin position="171"/>
        <end position="185"/>
    </location>
</feature>
<feature type="compositionally biased region" description="Low complexity" evidence="1">
    <location>
        <begin position="79"/>
        <end position="109"/>
    </location>
</feature>
<dbReference type="EMBL" id="JABFTP020000144">
    <property type="protein sequence ID" value="KAL3282679.1"/>
    <property type="molecule type" value="Genomic_DNA"/>
</dbReference>
<protein>
    <submittedName>
        <fullName evidence="2">Uncharacterized protein</fullName>
    </submittedName>
</protein>
<feature type="region of interest" description="Disordered" evidence="1">
    <location>
        <begin position="171"/>
        <end position="262"/>
    </location>
</feature>
<evidence type="ECO:0000256" key="1">
    <source>
        <dbReference type="SAM" id="MobiDB-lite"/>
    </source>
</evidence>
<feature type="compositionally biased region" description="Basic and acidic residues" evidence="1">
    <location>
        <begin position="243"/>
        <end position="262"/>
    </location>
</feature>
<feature type="compositionally biased region" description="Basic and acidic residues" evidence="1">
    <location>
        <begin position="1"/>
        <end position="12"/>
    </location>
</feature>
<evidence type="ECO:0000313" key="2">
    <source>
        <dbReference type="EMBL" id="KAL3282679.1"/>
    </source>
</evidence>
<comment type="caution">
    <text evidence="2">The sequence shown here is derived from an EMBL/GenBank/DDBJ whole genome shotgun (WGS) entry which is preliminary data.</text>
</comment>
<feature type="compositionally biased region" description="Polar residues" evidence="1">
    <location>
        <begin position="138"/>
        <end position="151"/>
    </location>
</feature>
<feature type="compositionally biased region" description="Polar residues" evidence="1">
    <location>
        <begin position="209"/>
        <end position="219"/>
    </location>
</feature>
<gene>
    <name evidence="2" type="ORF">HHI36_005854</name>
</gene>
<proteinExistence type="predicted"/>